<dbReference type="Proteomes" id="UP001201549">
    <property type="component" value="Unassembled WGS sequence"/>
</dbReference>
<comment type="caution">
    <text evidence="1">The sequence shown here is derived from an EMBL/GenBank/DDBJ whole genome shotgun (WGS) entry which is preliminary data.</text>
</comment>
<gene>
    <name evidence="1" type="ORF">L9G74_01875</name>
</gene>
<accession>A0ABT2FFV3</accession>
<reference evidence="2" key="2">
    <citation type="submission" date="2023-07" db="EMBL/GenBank/DDBJ databases">
        <title>Shewanella mangrovi sp. nov., an acetaldehyde- degrading bacterium isolated from mangrove sediment.</title>
        <authorList>
            <person name="Liu Y."/>
        </authorList>
    </citation>
    <scope>NUCLEOTIDE SEQUENCE [LARGE SCALE GENOMIC DNA]</scope>
    <source>
        <strain evidence="2">C32</strain>
    </source>
</reference>
<dbReference type="EMBL" id="JAKOGG010000001">
    <property type="protein sequence ID" value="MCS4555178.1"/>
    <property type="molecule type" value="Genomic_DNA"/>
</dbReference>
<protein>
    <recommendedName>
        <fullName evidence="3">YecA family protein</fullName>
    </recommendedName>
</protein>
<dbReference type="RefSeq" id="WP_238894580.1">
    <property type="nucleotide sequence ID" value="NZ_JAKOGG010000001.1"/>
</dbReference>
<sequence length="128" mass="14503">MPTIDELLQALSANQLLNSELFAVQDLDAVLDLRDSEPFDSAWMTSFNTIASQWQAADMPLTAIDALRQQAFLHASRHTQQHEIASYISDDFELIGKMLLLQLDEPFIAHLLHEYQQHRLPTSIATAQ</sequence>
<organism evidence="1 2">
    <name type="scientific">Shewanella electrica</name>
    <dbReference type="NCBI Taxonomy" id="515560"/>
    <lineage>
        <taxon>Bacteria</taxon>
        <taxon>Pseudomonadati</taxon>
        <taxon>Pseudomonadota</taxon>
        <taxon>Gammaproteobacteria</taxon>
        <taxon>Alteromonadales</taxon>
        <taxon>Shewanellaceae</taxon>
        <taxon>Shewanella</taxon>
    </lineage>
</organism>
<name>A0ABT2FFV3_9GAMM</name>
<evidence type="ECO:0000313" key="1">
    <source>
        <dbReference type="EMBL" id="MCS4555178.1"/>
    </source>
</evidence>
<evidence type="ECO:0008006" key="3">
    <source>
        <dbReference type="Google" id="ProtNLM"/>
    </source>
</evidence>
<reference evidence="1 2" key="1">
    <citation type="submission" date="2022-02" db="EMBL/GenBank/DDBJ databases">
        <authorList>
            <person name="Zhuang L."/>
        </authorList>
    </citation>
    <scope>NUCLEOTIDE SEQUENCE [LARGE SCALE GENOMIC DNA]</scope>
    <source>
        <strain evidence="1 2">C32</strain>
    </source>
</reference>
<evidence type="ECO:0000313" key="2">
    <source>
        <dbReference type="Proteomes" id="UP001201549"/>
    </source>
</evidence>
<proteinExistence type="predicted"/>
<keyword evidence="2" id="KW-1185">Reference proteome</keyword>